<accession>A0A645FBM6</accession>
<comment type="caution">
    <text evidence="2">The sequence shown here is derived from an EMBL/GenBank/DDBJ whole genome shotgun (WGS) entry which is preliminary data.</text>
</comment>
<organism evidence="2">
    <name type="scientific">bioreactor metagenome</name>
    <dbReference type="NCBI Taxonomy" id="1076179"/>
    <lineage>
        <taxon>unclassified sequences</taxon>
        <taxon>metagenomes</taxon>
        <taxon>ecological metagenomes</taxon>
    </lineage>
</organism>
<name>A0A645FBM6_9ZZZZ</name>
<proteinExistence type="predicted"/>
<reference evidence="2" key="1">
    <citation type="submission" date="2019-08" db="EMBL/GenBank/DDBJ databases">
        <authorList>
            <person name="Kucharzyk K."/>
            <person name="Murdoch R.W."/>
            <person name="Higgins S."/>
            <person name="Loffler F."/>
        </authorList>
    </citation>
    <scope>NUCLEOTIDE SEQUENCE</scope>
</reference>
<dbReference type="EMBL" id="VSSQ01057209">
    <property type="protein sequence ID" value="MPN11016.1"/>
    <property type="molecule type" value="Genomic_DNA"/>
</dbReference>
<gene>
    <name evidence="2" type="ORF">SDC9_158314</name>
</gene>
<evidence type="ECO:0000313" key="2">
    <source>
        <dbReference type="EMBL" id="MPN11016.1"/>
    </source>
</evidence>
<evidence type="ECO:0000256" key="1">
    <source>
        <dbReference type="SAM" id="MobiDB-lite"/>
    </source>
</evidence>
<dbReference type="AlphaFoldDB" id="A0A645FBM6"/>
<protein>
    <submittedName>
        <fullName evidence="2">Uncharacterized protein</fullName>
    </submittedName>
</protein>
<sequence>MDIVHTCHVCPEELHENDTAQSGDHNCAPKAFPRFAGANARNHLMTANERSHRVGPHIAELGDQDEIEQVKLALDAREKIDLLHEIEQVWDVHQPEQRARNRQDSGRIALGEELTQTQAQDEQNDKAGLEIINAGKGIRRPDASGQVQEGAHHEQHTA</sequence>
<feature type="region of interest" description="Disordered" evidence="1">
    <location>
        <begin position="116"/>
        <end position="158"/>
    </location>
</feature>